<dbReference type="InterPro" id="IPR036426">
    <property type="entry name" value="Bulb-type_lectin_dom_sf"/>
</dbReference>
<dbReference type="SUPFAM" id="SSF51110">
    <property type="entry name" value="alpha-D-mannose-specific plant lectins"/>
    <property type="match status" value="1"/>
</dbReference>
<dbReference type="Proteomes" id="UP000823405">
    <property type="component" value="Unassembled WGS sequence"/>
</dbReference>
<feature type="signal peptide" evidence="1">
    <location>
        <begin position="1"/>
        <end position="24"/>
    </location>
</feature>
<keyword evidence="1" id="KW-0732">Signal</keyword>
<proteinExistence type="predicted"/>
<feature type="non-terminal residue" evidence="2">
    <location>
        <position position="1"/>
    </location>
</feature>
<gene>
    <name evidence="2" type="ORF">BGZ97_008024</name>
</gene>
<dbReference type="AlphaFoldDB" id="A0A9P6QRK7"/>
<dbReference type="EMBL" id="JAAAIN010003615">
    <property type="protein sequence ID" value="KAG0284901.1"/>
    <property type="molecule type" value="Genomic_DNA"/>
</dbReference>
<evidence type="ECO:0008006" key="4">
    <source>
        <dbReference type="Google" id="ProtNLM"/>
    </source>
</evidence>
<evidence type="ECO:0000313" key="2">
    <source>
        <dbReference type="EMBL" id="KAG0284901.1"/>
    </source>
</evidence>
<reference evidence="2" key="1">
    <citation type="journal article" date="2020" name="Fungal Divers.">
        <title>Resolving the Mortierellaceae phylogeny through synthesis of multi-gene phylogenetics and phylogenomics.</title>
        <authorList>
            <person name="Vandepol N."/>
            <person name="Liber J."/>
            <person name="Desiro A."/>
            <person name="Na H."/>
            <person name="Kennedy M."/>
            <person name="Barry K."/>
            <person name="Grigoriev I.V."/>
            <person name="Miller A.N."/>
            <person name="O'Donnell K."/>
            <person name="Stajich J.E."/>
            <person name="Bonito G."/>
        </authorList>
    </citation>
    <scope>NUCLEOTIDE SEQUENCE</scope>
    <source>
        <strain evidence="2">NVP60</strain>
    </source>
</reference>
<feature type="chain" id="PRO_5040498064" description="Lectin" evidence="1">
    <location>
        <begin position="25"/>
        <end position="237"/>
    </location>
</feature>
<keyword evidence="3" id="KW-1185">Reference proteome</keyword>
<organism evidence="2 3">
    <name type="scientific">Linnemannia gamsii</name>
    <dbReference type="NCBI Taxonomy" id="64522"/>
    <lineage>
        <taxon>Eukaryota</taxon>
        <taxon>Fungi</taxon>
        <taxon>Fungi incertae sedis</taxon>
        <taxon>Mucoromycota</taxon>
        <taxon>Mortierellomycotina</taxon>
        <taxon>Mortierellomycetes</taxon>
        <taxon>Mortierellales</taxon>
        <taxon>Mortierellaceae</taxon>
        <taxon>Linnemannia</taxon>
    </lineage>
</organism>
<comment type="caution">
    <text evidence="2">The sequence shown here is derived from an EMBL/GenBank/DDBJ whole genome shotgun (WGS) entry which is preliminary data.</text>
</comment>
<name>A0A9P6QRK7_9FUNG</name>
<protein>
    <recommendedName>
        <fullName evidence="4">Lectin</fullName>
    </recommendedName>
</protein>
<evidence type="ECO:0000313" key="3">
    <source>
        <dbReference type="Proteomes" id="UP000823405"/>
    </source>
</evidence>
<sequence>MRLVLSIAAVVLSITALITPSVDAAVSVEVSCTDVNRRYKNAGAACLSDLHKNEKLTSWNEWCYCQTGGPDKWEVAQALDKAVNQAACRGGVATRNKSEKFGYKDSSTAEFWCLGLDNKLPHYWVINKPSKPEGGVDVTQFLLSESSEFSAVLQSDGNIVVKRRGVPFWWMTDVPRSDGPFTAVLERDGRFCVRNKKTQHVLCSHGKGKEGNHYIELGNDGHLCIRGPNAWCSGKYI</sequence>
<dbReference type="Gene3D" id="2.90.10.10">
    <property type="entry name" value="Bulb-type lectin domain"/>
    <property type="match status" value="1"/>
</dbReference>
<evidence type="ECO:0000256" key="1">
    <source>
        <dbReference type="SAM" id="SignalP"/>
    </source>
</evidence>
<accession>A0A9P6QRK7</accession>